<evidence type="ECO:0000313" key="9">
    <source>
        <dbReference type="EMBL" id="ORC59731.1"/>
    </source>
</evidence>
<dbReference type="InterPro" id="IPR050643">
    <property type="entry name" value="Periplasmic_pilus_chap"/>
</dbReference>
<dbReference type="GO" id="GO:0071555">
    <property type="term" value="P:cell wall organization"/>
    <property type="evidence" value="ECO:0007669"/>
    <property type="project" value="InterPro"/>
</dbReference>
<comment type="similarity">
    <text evidence="2">Belongs to the periplasmic pilus chaperone family.</text>
</comment>
<dbReference type="AlphaFoldDB" id="A0A1X0N7J9"/>
<name>A0A1X0N7J9_9PSED</name>
<keyword evidence="5" id="KW-0143">Chaperone</keyword>
<evidence type="ECO:0000313" key="10">
    <source>
        <dbReference type="Proteomes" id="UP000192815"/>
    </source>
</evidence>
<dbReference type="RefSeq" id="WP_083182430.1">
    <property type="nucleotide sequence ID" value="NZ_CBCRZR010000001.1"/>
</dbReference>
<dbReference type="Proteomes" id="UP000192815">
    <property type="component" value="Unassembled WGS sequence"/>
</dbReference>
<dbReference type="Pfam" id="PF02753">
    <property type="entry name" value="PapD_C"/>
    <property type="match status" value="1"/>
</dbReference>
<evidence type="ECO:0000256" key="1">
    <source>
        <dbReference type="ARBA" id="ARBA00004418"/>
    </source>
</evidence>
<feature type="domain" description="Pili assembly chaperone C-terminal" evidence="8">
    <location>
        <begin position="168"/>
        <end position="231"/>
    </location>
</feature>
<dbReference type="PANTHER" id="PTHR30251:SF2">
    <property type="entry name" value="FIMBRIAL CHAPERONE YADV-RELATED"/>
    <property type="match status" value="1"/>
</dbReference>
<dbReference type="OrthoDB" id="9131059at2"/>
<dbReference type="InterPro" id="IPR016148">
    <property type="entry name" value="Pili_assmbl_chaperone_C"/>
</dbReference>
<keyword evidence="3 6" id="KW-0732">Signal</keyword>
<evidence type="ECO:0000256" key="5">
    <source>
        <dbReference type="ARBA" id="ARBA00023186"/>
    </source>
</evidence>
<dbReference type="Pfam" id="PF00345">
    <property type="entry name" value="PapD_N"/>
    <property type="match status" value="1"/>
</dbReference>
<sequence length="251" mass="26999">MLFDFIRCIALVAMGLAVSSVHAGIVLNTTRVIYQGGDKEASLGVQNSGSGEILLQSWLEAADSSSTESSGSAGSLPFIVTPALARMAGGSKQLLRIIHSGAGLPADRESVLWLNVQEIPQTAAENTLQIAIRQRIKVFFRPQGLEGDVLQAPEKLRWTWGGGDVLHVENPGPYHVSMLRISARQRGTERVSLDRQMLAPHQKLSLPLLRNTDAAPLALSFLSINDFGGQVAYEARLQEGTAGYASRAATR</sequence>
<feature type="domain" description="Pili assembly chaperone N-terminal" evidence="7">
    <location>
        <begin position="24"/>
        <end position="145"/>
    </location>
</feature>
<comment type="caution">
    <text evidence="9">The sequence shown here is derived from an EMBL/GenBank/DDBJ whole genome shotgun (WGS) entry which is preliminary data.</text>
</comment>
<keyword evidence="10" id="KW-1185">Reference proteome</keyword>
<dbReference type="SUPFAM" id="SSF49354">
    <property type="entry name" value="PapD-like"/>
    <property type="match status" value="1"/>
</dbReference>
<evidence type="ECO:0000259" key="7">
    <source>
        <dbReference type="Pfam" id="PF00345"/>
    </source>
</evidence>
<evidence type="ECO:0000256" key="4">
    <source>
        <dbReference type="ARBA" id="ARBA00022764"/>
    </source>
</evidence>
<dbReference type="PANTHER" id="PTHR30251">
    <property type="entry name" value="PILUS ASSEMBLY CHAPERONE"/>
    <property type="match status" value="1"/>
</dbReference>
<dbReference type="Gene3D" id="2.60.40.10">
    <property type="entry name" value="Immunoglobulins"/>
    <property type="match status" value="2"/>
</dbReference>
<feature type="signal peptide" evidence="6">
    <location>
        <begin position="1"/>
        <end position="23"/>
    </location>
</feature>
<dbReference type="InterPro" id="IPR013783">
    <property type="entry name" value="Ig-like_fold"/>
</dbReference>
<evidence type="ECO:0000256" key="3">
    <source>
        <dbReference type="ARBA" id="ARBA00022729"/>
    </source>
</evidence>
<dbReference type="STRING" id="1958950.BZK31_09450"/>
<dbReference type="EMBL" id="MUIO01000025">
    <property type="protein sequence ID" value="ORC59731.1"/>
    <property type="molecule type" value="Genomic_DNA"/>
</dbReference>
<evidence type="ECO:0000256" key="2">
    <source>
        <dbReference type="ARBA" id="ARBA00007399"/>
    </source>
</evidence>
<accession>A0A1X0N7J9</accession>
<dbReference type="InterPro" id="IPR016147">
    <property type="entry name" value="Pili_assmbl_chaperone_N"/>
</dbReference>
<protein>
    <submittedName>
        <fullName evidence="9">Pilus assembly protein</fullName>
    </submittedName>
</protein>
<proteinExistence type="inferred from homology"/>
<dbReference type="GO" id="GO:0030288">
    <property type="term" value="C:outer membrane-bounded periplasmic space"/>
    <property type="evidence" value="ECO:0007669"/>
    <property type="project" value="InterPro"/>
</dbReference>
<feature type="chain" id="PRO_5010885852" evidence="6">
    <location>
        <begin position="24"/>
        <end position="251"/>
    </location>
</feature>
<dbReference type="InterPro" id="IPR001829">
    <property type="entry name" value="Pili_assmbl_chaperone_bac"/>
</dbReference>
<dbReference type="PRINTS" id="PR00969">
    <property type="entry name" value="CHAPERONPILI"/>
</dbReference>
<gene>
    <name evidence="9" type="ORF">BZK31_09450</name>
</gene>
<evidence type="ECO:0000256" key="6">
    <source>
        <dbReference type="SAM" id="SignalP"/>
    </source>
</evidence>
<dbReference type="SUPFAM" id="SSF49584">
    <property type="entry name" value="Periplasmic chaperone C-domain"/>
    <property type="match status" value="1"/>
</dbReference>
<dbReference type="InterPro" id="IPR008962">
    <property type="entry name" value="PapD-like_sf"/>
</dbReference>
<evidence type="ECO:0000259" key="8">
    <source>
        <dbReference type="Pfam" id="PF02753"/>
    </source>
</evidence>
<comment type="subcellular location">
    <subcellularLocation>
        <location evidence="1">Periplasm</location>
    </subcellularLocation>
</comment>
<keyword evidence="4" id="KW-0574">Periplasm</keyword>
<organism evidence="9 10">
    <name type="scientific">Pseudomonas floridensis</name>
    <dbReference type="NCBI Taxonomy" id="1958950"/>
    <lineage>
        <taxon>Bacteria</taxon>
        <taxon>Pseudomonadati</taxon>
        <taxon>Pseudomonadota</taxon>
        <taxon>Gammaproteobacteria</taxon>
        <taxon>Pseudomonadales</taxon>
        <taxon>Pseudomonadaceae</taxon>
        <taxon>Pseudomonas</taxon>
    </lineage>
</organism>
<reference evidence="10" key="1">
    <citation type="submission" date="2017-02" db="EMBL/GenBank/DDBJ databases">
        <title>Pseudomonas floridae sp. nov., a novel pathogenic bacterial species isolated from tomato.</title>
        <authorList>
            <person name="Timilsina S."/>
            <person name="Vallad G.E."/>
            <person name="Jones J.B."/>
        </authorList>
    </citation>
    <scope>NUCLEOTIDE SEQUENCE [LARGE SCALE GENOMIC DNA]</scope>
    <source>
        <strain evidence="10">GEV388</strain>
    </source>
</reference>
<dbReference type="InterPro" id="IPR036316">
    <property type="entry name" value="Pili_assmbl_chap_C_dom_sf"/>
</dbReference>